<keyword evidence="2" id="KW-0560">Oxidoreductase</keyword>
<comment type="similarity">
    <text evidence="1 3">Belongs to the short-chain dehydrogenases/reductases (SDR) family.</text>
</comment>
<proteinExistence type="inferred from homology"/>
<dbReference type="AlphaFoldDB" id="A0A839XQU6"/>
<dbReference type="PRINTS" id="PR00081">
    <property type="entry name" value="GDHRDH"/>
</dbReference>
<dbReference type="SMART" id="SM00822">
    <property type="entry name" value="PKS_KR"/>
    <property type="match status" value="1"/>
</dbReference>
<accession>A0A839XQU6</accession>
<dbReference type="PANTHER" id="PTHR45024:SF2">
    <property type="entry name" value="SCP2 DOMAIN-CONTAINING PROTEIN"/>
    <property type="match status" value="1"/>
</dbReference>
<name>A0A839XQU6_9PSEU</name>
<keyword evidence="6" id="KW-1185">Reference proteome</keyword>
<dbReference type="InterPro" id="IPR051687">
    <property type="entry name" value="Peroxisomal_Beta-Oxidation"/>
</dbReference>
<dbReference type="Pfam" id="PF00106">
    <property type="entry name" value="adh_short"/>
    <property type="match status" value="1"/>
</dbReference>
<sequence>MAVSFSFSDKVAIVTGAGGGLGRAHALALAERGAKILVNDVGGAVSGGGTDERPAAEVVAEVERRGGEAMVSRADVTDVRDVEGMVAQTIQRWGRVDILINNAGILRDRSFAKMDVEDFRRVLDVHLMGAVHCTKAVWPHMVQQGFGRVLMTTSGSGIYGNFGQANYGAAKSGVVGLMNVLAIEGARKGIHVNTLAPTAATRMTEDLIDPDTTAVLEPESIAPGALFLVSDAAPNKTILAAGAGVFAVARMEESAGVYLPEEARLPETVADRWSEISDMSASVVTGSAFDQTARYVELAGAHSEPTGVPQ</sequence>
<dbReference type="Gene3D" id="3.40.50.720">
    <property type="entry name" value="NAD(P)-binding Rossmann-like Domain"/>
    <property type="match status" value="1"/>
</dbReference>
<evidence type="ECO:0000256" key="1">
    <source>
        <dbReference type="ARBA" id="ARBA00006484"/>
    </source>
</evidence>
<evidence type="ECO:0000259" key="4">
    <source>
        <dbReference type="SMART" id="SM00822"/>
    </source>
</evidence>
<dbReference type="InterPro" id="IPR036291">
    <property type="entry name" value="NAD(P)-bd_dom_sf"/>
</dbReference>
<reference evidence="5 6" key="1">
    <citation type="submission" date="2020-08" db="EMBL/GenBank/DDBJ databases">
        <title>Sequencing the genomes of 1000 actinobacteria strains.</title>
        <authorList>
            <person name="Klenk H.-P."/>
        </authorList>
    </citation>
    <scope>NUCLEOTIDE SEQUENCE [LARGE SCALE GENOMIC DNA]</scope>
    <source>
        <strain evidence="5 6">DSM 45267</strain>
    </source>
</reference>
<evidence type="ECO:0000256" key="2">
    <source>
        <dbReference type="ARBA" id="ARBA00023002"/>
    </source>
</evidence>
<evidence type="ECO:0000313" key="5">
    <source>
        <dbReference type="EMBL" id="MBB3663003.1"/>
    </source>
</evidence>
<gene>
    <name evidence="5" type="ORF">FB384_001907</name>
</gene>
<dbReference type="InterPro" id="IPR020904">
    <property type="entry name" value="Sc_DH/Rdtase_CS"/>
</dbReference>
<dbReference type="Proteomes" id="UP000564573">
    <property type="component" value="Unassembled WGS sequence"/>
</dbReference>
<dbReference type="EMBL" id="JACIBS010000001">
    <property type="protein sequence ID" value="MBB3663003.1"/>
    <property type="molecule type" value="Genomic_DNA"/>
</dbReference>
<comment type="caution">
    <text evidence="5">The sequence shown here is derived from an EMBL/GenBank/DDBJ whole genome shotgun (WGS) entry which is preliminary data.</text>
</comment>
<feature type="domain" description="Ketoreductase" evidence="4">
    <location>
        <begin position="10"/>
        <end position="206"/>
    </location>
</feature>
<dbReference type="PROSITE" id="PS00061">
    <property type="entry name" value="ADH_SHORT"/>
    <property type="match status" value="1"/>
</dbReference>
<evidence type="ECO:0000256" key="3">
    <source>
        <dbReference type="RuleBase" id="RU000363"/>
    </source>
</evidence>
<dbReference type="InterPro" id="IPR057326">
    <property type="entry name" value="KR_dom"/>
</dbReference>
<organism evidence="5 6">
    <name type="scientific">Prauserella sediminis</name>
    <dbReference type="NCBI Taxonomy" id="577680"/>
    <lineage>
        <taxon>Bacteria</taxon>
        <taxon>Bacillati</taxon>
        <taxon>Actinomycetota</taxon>
        <taxon>Actinomycetes</taxon>
        <taxon>Pseudonocardiales</taxon>
        <taxon>Pseudonocardiaceae</taxon>
        <taxon>Prauserella</taxon>
        <taxon>Prauserella salsuginis group</taxon>
    </lineage>
</organism>
<dbReference type="PANTHER" id="PTHR45024">
    <property type="entry name" value="DEHYDROGENASES, SHORT CHAIN"/>
    <property type="match status" value="1"/>
</dbReference>
<dbReference type="InterPro" id="IPR002347">
    <property type="entry name" value="SDR_fam"/>
</dbReference>
<evidence type="ECO:0000313" key="6">
    <source>
        <dbReference type="Proteomes" id="UP000564573"/>
    </source>
</evidence>
<protein>
    <submittedName>
        <fullName evidence="5">NAD(P)-dependent dehydrogenase (Short-subunit alcohol dehydrogenase family)</fullName>
    </submittedName>
</protein>
<dbReference type="PRINTS" id="PR00080">
    <property type="entry name" value="SDRFAMILY"/>
</dbReference>
<dbReference type="FunFam" id="3.40.50.720:FF:000084">
    <property type="entry name" value="Short-chain dehydrogenase reductase"/>
    <property type="match status" value="1"/>
</dbReference>
<dbReference type="GO" id="GO:0016491">
    <property type="term" value="F:oxidoreductase activity"/>
    <property type="evidence" value="ECO:0007669"/>
    <property type="project" value="UniProtKB-KW"/>
</dbReference>
<dbReference type="RefSeq" id="WP_221212683.1">
    <property type="nucleotide sequence ID" value="NZ_JACIBS010000001.1"/>
</dbReference>
<dbReference type="SUPFAM" id="SSF51735">
    <property type="entry name" value="NAD(P)-binding Rossmann-fold domains"/>
    <property type="match status" value="1"/>
</dbReference>